<dbReference type="NCBIfam" id="TIGR00751">
    <property type="entry name" value="menA"/>
    <property type="match status" value="1"/>
</dbReference>
<keyword evidence="5 8" id="KW-0812">Transmembrane</keyword>
<comment type="function">
    <text evidence="8">Conversion of 1,4-dihydroxy-2-naphthoate (DHNA) to demethylmenaquinone (DMK).</text>
</comment>
<dbReference type="NCBIfam" id="NF004751">
    <property type="entry name" value="PRK06080.1-3"/>
    <property type="match status" value="1"/>
</dbReference>
<dbReference type="EC" id="2.5.1.74" evidence="8 9"/>
<evidence type="ECO:0000256" key="9">
    <source>
        <dbReference type="NCBIfam" id="TIGR00751"/>
    </source>
</evidence>
<feature type="transmembrane region" description="Helical" evidence="8">
    <location>
        <begin position="217"/>
        <end position="246"/>
    </location>
</feature>
<comment type="pathway">
    <text evidence="8">Quinol/quinone metabolism; menaquinone biosynthesis; menaquinol from 1,4-dihydroxy-2-naphthoate: step 1/2.</text>
</comment>
<dbReference type="PIRSF" id="PIRSF005355">
    <property type="entry name" value="UBIAD1"/>
    <property type="match status" value="1"/>
</dbReference>
<sequence>MATLNQWVAGARPRTLPSSIVPVAVGTGVAVGVGAPVWWKALLAMVVALALQVGVNYANDYSDGIRGTDTEERVGPVRLTAARLAPPRQVFWAAWACFAVAGVAGLVLVATSSWWLLLIGAVAIVAAWYYTGGTNPYGYRGLGELSVFVFFGLVAVVGTVFVQVGHVPWQAWVAAVPVGLLSCSVLVINNLRDIPTDAETGKITLAVRLGDAWTRRLYLACVAGAFVIALAALPASWWVALVVLAIPLATGPVRRVTGGQTGRDLILGLGETGKLQLAFGVLLTAGLALGALG</sequence>
<dbReference type="Pfam" id="PF01040">
    <property type="entry name" value="UbiA"/>
    <property type="match status" value="1"/>
</dbReference>
<dbReference type="InterPro" id="IPR026046">
    <property type="entry name" value="UBIAD1"/>
</dbReference>
<dbReference type="RefSeq" id="WP_344163235.1">
    <property type="nucleotide sequence ID" value="NZ_BAAAPC010000013.1"/>
</dbReference>
<organism evidence="10 11">
    <name type="scientific">Nocardiopsis rhodophaea</name>
    <dbReference type="NCBI Taxonomy" id="280238"/>
    <lineage>
        <taxon>Bacteria</taxon>
        <taxon>Bacillati</taxon>
        <taxon>Actinomycetota</taxon>
        <taxon>Actinomycetes</taxon>
        <taxon>Streptosporangiales</taxon>
        <taxon>Nocardiopsidaceae</taxon>
        <taxon>Nocardiopsis</taxon>
    </lineage>
</organism>
<feature type="transmembrane region" description="Helical" evidence="8">
    <location>
        <begin position="142"/>
        <end position="163"/>
    </location>
</feature>
<protein>
    <recommendedName>
        <fullName evidence="8 9">1,4-dihydroxy-2-naphthoate octaprenyltransferase</fullName>
        <shortName evidence="8">DHNA-octaprenyltransferase</shortName>
        <ecNumber evidence="8 9">2.5.1.74</ecNumber>
    </recommendedName>
</protein>
<accession>A0ABN2T8Y1</accession>
<evidence type="ECO:0000256" key="2">
    <source>
        <dbReference type="ARBA" id="ARBA00022428"/>
    </source>
</evidence>
<gene>
    <name evidence="8" type="primary">menA</name>
    <name evidence="10" type="ORF">GCM10009799_31550</name>
</gene>
<dbReference type="HAMAP" id="MF_01937">
    <property type="entry name" value="MenA_1"/>
    <property type="match status" value="1"/>
</dbReference>
<evidence type="ECO:0000256" key="7">
    <source>
        <dbReference type="ARBA" id="ARBA00023136"/>
    </source>
</evidence>
<dbReference type="PANTHER" id="PTHR13929:SF0">
    <property type="entry name" value="UBIA PRENYLTRANSFERASE DOMAIN-CONTAINING PROTEIN 1"/>
    <property type="match status" value="1"/>
</dbReference>
<keyword evidence="7 8" id="KW-0472">Membrane</keyword>
<feature type="transmembrane region" description="Helical" evidence="8">
    <location>
        <begin position="90"/>
        <end position="108"/>
    </location>
</feature>
<name>A0ABN2T8Y1_9ACTN</name>
<dbReference type="CDD" id="cd13962">
    <property type="entry name" value="PT_UbiA_UBIAD1"/>
    <property type="match status" value="1"/>
</dbReference>
<comment type="caution">
    <text evidence="10">The sequence shown here is derived from an EMBL/GenBank/DDBJ whole genome shotgun (WGS) entry which is preliminary data.</text>
</comment>
<evidence type="ECO:0000256" key="3">
    <source>
        <dbReference type="ARBA" id="ARBA00022475"/>
    </source>
</evidence>
<feature type="transmembrane region" description="Helical" evidence="8">
    <location>
        <begin position="114"/>
        <end position="130"/>
    </location>
</feature>
<dbReference type="EMBL" id="BAAAPC010000013">
    <property type="protein sequence ID" value="GAA2002079.1"/>
    <property type="molecule type" value="Genomic_DNA"/>
</dbReference>
<evidence type="ECO:0000313" key="11">
    <source>
        <dbReference type="Proteomes" id="UP001501585"/>
    </source>
</evidence>
<evidence type="ECO:0000256" key="6">
    <source>
        <dbReference type="ARBA" id="ARBA00022989"/>
    </source>
</evidence>
<dbReference type="InterPro" id="IPR004657">
    <property type="entry name" value="MenA"/>
</dbReference>
<dbReference type="InterPro" id="IPR000537">
    <property type="entry name" value="UbiA_prenyltransferase"/>
</dbReference>
<feature type="transmembrane region" description="Helical" evidence="8">
    <location>
        <begin position="20"/>
        <end position="39"/>
    </location>
</feature>
<dbReference type="PANTHER" id="PTHR13929">
    <property type="entry name" value="1,4-DIHYDROXY-2-NAPHTHOATE OCTAPRENYLTRANSFERASE"/>
    <property type="match status" value="1"/>
</dbReference>
<dbReference type="Gene3D" id="1.10.357.140">
    <property type="entry name" value="UbiA prenyltransferase"/>
    <property type="match status" value="1"/>
</dbReference>
<comment type="subcellular location">
    <subcellularLocation>
        <location evidence="8">Cell membrane</location>
        <topology evidence="8">Multi-pass membrane protein</topology>
    </subcellularLocation>
    <subcellularLocation>
        <location evidence="1">Membrane</location>
        <topology evidence="1">Multi-pass membrane protein</topology>
    </subcellularLocation>
</comment>
<feature type="transmembrane region" description="Helical" evidence="8">
    <location>
        <begin position="169"/>
        <end position="188"/>
    </location>
</feature>
<keyword evidence="11" id="KW-1185">Reference proteome</keyword>
<evidence type="ECO:0000256" key="4">
    <source>
        <dbReference type="ARBA" id="ARBA00022679"/>
    </source>
</evidence>
<keyword evidence="6 8" id="KW-1133">Transmembrane helix</keyword>
<evidence type="ECO:0000256" key="1">
    <source>
        <dbReference type="ARBA" id="ARBA00004141"/>
    </source>
</evidence>
<proteinExistence type="inferred from homology"/>
<evidence type="ECO:0000256" key="5">
    <source>
        <dbReference type="ARBA" id="ARBA00022692"/>
    </source>
</evidence>
<evidence type="ECO:0000313" key="10">
    <source>
        <dbReference type="EMBL" id="GAA2002079.1"/>
    </source>
</evidence>
<reference evidence="10 11" key="1">
    <citation type="journal article" date="2019" name="Int. J. Syst. Evol. Microbiol.">
        <title>The Global Catalogue of Microorganisms (GCM) 10K type strain sequencing project: providing services to taxonomists for standard genome sequencing and annotation.</title>
        <authorList>
            <consortium name="The Broad Institute Genomics Platform"/>
            <consortium name="The Broad Institute Genome Sequencing Center for Infectious Disease"/>
            <person name="Wu L."/>
            <person name="Ma J."/>
        </authorList>
    </citation>
    <scope>NUCLEOTIDE SEQUENCE [LARGE SCALE GENOMIC DNA]</scope>
    <source>
        <strain evidence="10 11">JCM 15313</strain>
    </source>
</reference>
<keyword evidence="3 8" id="KW-1003">Cell membrane</keyword>
<comment type="similarity">
    <text evidence="8">Belongs to the MenA family. Type 1 subfamily.</text>
</comment>
<dbReference type="InterPro" id="IPR044878">
    <property type="entry name" value="UbiA_sf"/>
</dbReference>
<comment type="catalytic activity">
    <reaction evidence="8">
        <text>an all-trans-polyprenyl diphosphate + 1,4-dihydroxy-2-naphthoate + H(+) = a 2-demethylmenaquinol + CO2 + diphosphate</text>
        <dbReference type="Rhea" id="RHEA:26478"/>
        <dbReference type="Rhea" id="RHEA-COMP:9563"/>
        <dbReference type="Rhea" id="RHEA-COMP:9564"/>
        <dbReference type="ChEBI" id="CHEBI:11173"/>
        <dbReference type="ChEBI" id="CHEBI:15378"/>
        <dbReference type="ChEBI" id="CHEBI:16526"/>
        <dbReference type="ChEBI" id="CHEBI:33019"/>
        <dbReference type="ChEBI" id="CHEBI:55437"/>
        <dbReference type="ChEBI" id="CHEBI:58914"/>
        <dbReference type="EC" id="2.5.1.74"/>
    </reaction>
</comment>
<keyword evidence="2 8" id="KW-0474">Menaquinone biosynthesis</keyword>
<dbReference type="Proteomes" id="UP001501585">
    <property type="component" value="Unassembled WGS sequence"/>
</dbReference>
<evidence type="ECO:0000256" key="8">
    <source>
        <dbReference type="HAMAP-Rule" id="MF_01937"/>
    </source>
</evidence>
<feature type="transmembrane region" description="Helical" evidence="8">
    <location>
        <begin position="275"/>
        <end position="292"/>
    </location>
</feature>
<keyword evidence="4 8" id="KW-0808">Transferase</keyword>